<dbReference type="AlphaFoldDB" id="A0A173TXJ4"/>
<feature type="site" description="Contributes to redox potential value" evidence="9">
    <location>
        <position position="33"/>
    </location>
</feature>
<feature type="domain" description="Thioredoxin" evidence="11">
    <location>
        <begin position="1"/>
        <end position="107"/>
    </location>
</feature>
<feature type="active site" description="Nucleophile" evidence="9">
    <location>
        <position position="31"/>
    </location>
</feature>
<evidence type="ECO:0000313" key="23">
    <source>
        <dbReference type="Proteomes" id="UP000284465"/>
    </source>
</evidence>
<keyword evidence="6 10" id="KW-0676">Redox-active center</keyword>
<feature type="site" description="Deprotonates C-terminal active site Cys" evidence="9">
    <location>
        <position position="25"/>
    </location>
</feature>
<evidence type="ECO:0000256" key="4">
    <source>
        <dbReference type="ARBA" id="ARBA00022982"/>
    </source>
</evidence>
<reference evidence="12 19" key="1">
    <citation type="submission" date="2015-09" db="EMBL/GenBank/DDBJ databases">
        <authorList>
            <consortium name="Pathogen Informatics"/>
        </authorList>
    </citation>
    <scope>NUCLEOTIDE SEQUENCE [LARGE SCALE GENOMIC DNA]</scope>
    <source>
        <strain evidence="12 19">2789STDY5834960</strain>
    </source>
</reference>
<evidence type="ECO:0000256" key="9">
    <source>
        <dbReference type="PIRSR" id="PIRSR000077-1"/>
    </source>
</evidence>
<dbReference type="SUPFAM" id="SSF52833">
    <property type="entry name" value="Thioredoxin-like"/>
    <property type="match status" value="1"/>
</dbReference>
<keyword evidence="3" id="KW-0813">Transport</keyword>
<evidence type="ECO:0000256" key="3">
    <source>
        <dbReference type="ARBA" id="ARBA00022448"/>
    </source>
</evidence>
<dbReference type="InterPro" id="IPR036249">
    <property type="entry name" value="Thioredoxin-like_sf"/>
</dbReference>
<dbReference type="EMBL" id="WNAJ01000002">
    <property type="protein sequence ID" value="MTR83943.1"/>
    <property type="molecule type" value="Genomic_DNA"/>
</dbReference>
<dbReference type="NCBIfam" id="TIGR01068">
    <property type="entry name" value="thioredoxin"/>
    <property type="match status" value="1"/>
</dbReference>
<keyword evidence="5 10" id="KW-1015">Disulfide bond</keyword>
<evidence type="ECO:0000256" key="2">
    <source>
        <dbReference type="ARBA" id="ARBA00020570"/>
    </source>
</evidence>
<dbReference type="EMBL" id="WGGT01000002">
    <property type="protein sequence ID" value="MVQ44688.1"/>
    <property type="molecule type" value="Genomic_DNA"/>
</dbReference>
<accession>A0A173TXJ4</accession>
<dbReference type="RefSeq" id="WP_015520609.1">
    <property type="nucleotide sequence ID" value="NZ_CABIYH010000012.1"/>
</dbReference>
<dbReference type="Proteomes" id="UP000478483">
    <property type="component" value="Unassembled WGS sequence"/>
</dbReference>
<evidence type="ECO:0000256" key="8">
    <source>
        <dbReference type="PIRNR" id="PIRNR000077"/>
    </source>
</evidence>
<evidence type="ECO:0000256" key="6">
    <source>
        <dbReference type="ARBA" id="ARBA00023284"/>
    </source>
</evidence>
<dbReference type="EMBL" id="QSHO01000007">
    <property type="protein sequence ID" value="RHC17075.1"/>
    <property type="molecule type" value="Genomic_DNA"/>
</dbReference>
<evidence type="ECO:0000313" key="14">
    <source>
        <dbReference type="EMBL" id="MVQ44688.1"/>
    </source>
</evidence>
<dbReference type="Proteomes" id="UP000284465">
    <property type="component" value="Unassembled WGS sequence"/>
</dbReference>
<name>A0A173TXJ4_9FIRM</name>
<dbReference type="Proteomes" id="UP000284051">
    <property type="component" value="Unassembled WGS sequence"/>
</dbReference>
<dbReference type="GO" id="GO:0015035">
    <property type="term" value="F:protein-disulfide reductase activity"/>
    <property type="evidence" value="ECO:0007669"/>
    <property type="project" value="UniProtKB-UniRule"/>
</dbReference>
<dbReference type="OrthoDB" id="9790390at2"/>
<evidence type="ECO:0000313" key="19">
    <source>
        <dbReference type="Proteomes" id="UP000095350"/>
    </source>
</evidence>
<dbReference type="InterPro" id="IPR013766">
    <property type="entry name" value="Thioredoxin_domain"/>
</dbReference>
<dbReference type="Proteomes" id="UP000095350">
    <property type="component" value="Unassembled WGS sequence"/>
</dbReference>
<dbReference type="EMBL" id="QRQN01000017">
    <property type="protein sequence ID" value="RHN06089.1"/>
    <property type="molecule type" value="Genomic_DNA"/>
</dbReference>
<dbReference type="FunFam" id="3.40.30.10:FF:000001">
    <property type="entry name" value="Thioredoxin"/>
    <property type="match status" value="1"/>
</dbReference>
<gene>
    <name evidence="13" type="primary">trxA</name>
    <name evidence="17" type="ORF">DW264_05075</name>
    <name evidence="16" type="ORF">DW856_09425</name>
    <name evidence="15" type="ORF">DW927_06280</name>
    <name evidence="18" type="ORF">DWZ31_13625</name>
    <name evidence="12" type="ORF">ERS852572_01790</name>
    <name evidence="14" type="ORF">GCK47_02910</name>
    <name evidence="13" type="ORF">GMD50_02515</name>
</gene>
<dbReference type="EMBL" id="QRID01000004">
    <property type="protein sequence ID" value="RHG29573.1"/>
    <property type="molecule type" value="Genomic_DNA"/>
</dbReference>
<dbReference type="Pfam" id="PF00085">
    <property type="entry name" value="Thioredoxin"/>
    <property type="match status" value="1"/>
</dbReference>
<dbReference type="InterPro" id="IPR005746">
    <property type="entry name" value="Thioredoxin"/>
</dbReference>
<protein>
    <recommendedName>
        <fullName evidence="2 7">Thioredoxin</fullName>
    </recommendedName>
</protein>
<organism evidence="12 19">
    <name type="scientific">Roseburia intestinalis</name>
    <dbReference type="NCBI Taxonomy" id="166486"/>
    <lineage>
        <taxon>Bacteria</taxon>
        <taxon>Bacillati</taxon>
        <taxon>Bacillota</taxon>
        <taxon>Clostridia</taxon>
        <taxon>Lachnospirales</taxon>
        <taxon>Lachnospiraceae</taxon>
        <taxon>Roseburia</taxon>
    </lineage>
</organism>
<dbReference type="PANTHER" id="PTHR45663">
    <property type="entry name" value="GEO12009P1"/>
    <property type="match status" value="1"/>
</dbReference>
<evidence type="ECO:0000256" key="7">
    <source>
        <dbReference type="NCBIfam" id="TIGR01068"/>
    </source>
</evidence>
<evidence type="ECO:0000313" key="24">
    <source>
        <dbReference type="Proteomes" id="UP000478483"/>
    </source>
</evidence>
<evidence type="ECO:0000259" key="11">
    <source>
        <dbReference type="PROSITE" id="PS51352"/>
    </source>
</evidence>
<dbReference type="PRINTS" id="PR00421">
    <property type="entry name" value="THIOREDOXIN"/>
</dbReference>
<evidence type="ECO:0000256" key="5">
    <source>
        <dbReference type="ARBA" id="ARBA00023157"/>
    </source>
</evidence>
<comment type="similarity">
    <text evidence="1 8">Belongs to the thioredoxin family.</text>
</comment>
<dbReference type="PaxDb" id="166486-ERS852572_01790"/>
<dbReference type="STRING" id="166486.ERS852572_01790"/>
<reference evidence="14 25" key="4">
    <citation type="submission" date="2019-10" db="EMBL/GenBank/DDBJ databases">
        <title>Roseburia spp. ameliorate alcoholic fatty liver via restoration of gut barrier function.</title>
        <authorList>
            <person name="Seo B."/>
            <person name="Ko G."/>
        </authorList>
    </citation>
    <scope>NUCLEOTIDE SEQUENCE [LARGE SCALE GENOMIC DNA]</scope>
    <source>
        <strain evidence="14 25">SNUG30017</strain>
    </source>
</reference>
<dbReference type="Proteomes" id="UP000283513">
    <property type="component" value="Unassembled WGS sequence"/>
</dbReference>
<dbReference type="GO" id="GO:0005737">
    <property type="term" value="C:cytoplasm"/>
    <property type="evidence" value="ECO:0007669"/>
    <property type="project" value="TreeGrafter"/>
</dbReference>
<dbReference type="CDD" id="cd02947">
    <property type="entry name" value="TRX_family"/>
    <property type="match status" value="1"/>
</dbReference>
<dbReference type="InterPro" id="IPR017937">
    <property type="entry name" value="Thioredoxin_CS"/>
</dbReference>
<evidence type="ECO:0000313" key="21">
    <source>
        <dbReference type="Proteomes" id="UP000283586"/>
    </source>
</evidence>
<feature type="site" description="Contributes to redox potential value" evidence="9">
    <location>
        <position position="32"/>
    </location>
</feature>
<evidence type="ECO:0000313" key="22">
    <source>
        <dbReference type="Proteomes" id="UP000284051"/>
    </source>
</evidence>
<proteinExistence type="inferred from homology"/>
<evidence type="ECO:0000256" key="10">
    <source>
        <dbReference type="PIRSR" id="PIRSR000077-4"/>
    </source>
</evidence>
<feature type="active site" description="Nucleophile" evidence="9">
    <location>
        <position position="34"/>
    </location>
</feature>
<evidence type="ECO:0000313" key="18">
    <source>
        <dbReference type="EMBL" id="RHN06089.1"/>
    </source>
</evidence>
<dbReference type="PROSITE" id="PS00194">
    <property type="entry name" value="THIOREDOXIN_1"/>
    <property type="match status" value="1"/>
</dbReference>
<dbReference type="EMBL" id="QSFP01000005">
    <property type="protein sequence ID" value="RHA68324.1"/>
    <property type="molecule type" value="Genomic_DNA"/>
</dbReference>
<keyword evidence="4" id="KW-0249">Electron transport</keyword>
<feature type="disulfide bond" description="Redox-active" evidence="10">
    <location>
        <begin position="31"/>
        <end position="34"/>
    </location>
</feature>
<dbReference type="Gene3D" id="3.40.30.10">
    <property type="entry name" value="Glutaredoxin"/>
    <property type="match status" value="1"/>
</dbReference>
<reference evidence="20 21" key="2">
    <citation type="submission" date="2018-08" db="EMBL/GenBank/DDBJ databases">
        <title>A genome reference for cultivated species of the human gut microbiota.</title>
        <authorList>
            <person name="Zou Y."/>
            <person name="Xue W."/>
            <person name="Luo G."/>
        </authorList>
    </citation>
    <scope>NUCLEOTIDE SEQUENCE [LARGE SCALE GENOMIC DNA]</scope>
    <source>
        <strain evidence="18 21">AF31-21AC</strain>
        <strain evidence="17 22">AM22-21LB</strain>
        <strain evidence="16 20">AM37-1AC</strain>
        <strain evidence="15 23">AM43-11</strain>
    </source>
</reference>
<dbReference type="EMBL" id="CYXZ01000012">
    <property type="protein sequence ID" value="CUN07553.1"/>
    <property type="molecule type" value="Genomic_DNA"/>
</dbReference>
<evidence type="ECO:0000313" key="15">
    <source>
        <dbReference type="EMBL" id="RHA68324.1"/>
    </source>
</evidence>
<sequence length="108" mass="12173">MAVITITKDNFENEVLGAKLPVVLDFWAEWCAPCKMQSPVIEALAEELEGKVIFGKVNVDEEAALALKYQIMSIPTLVVMKYGLFQNRAVGLQTREEIIDMIEQIKED</sequence>
<dbReference type="PANTHER" id="PTHR45663:SF11">
    <property type="entry name" value="GEO12009P1"/>
    <property type="match status" value="1"/>
</dbReference>
<dbReference type="PIRSF" id="PIRSF000077">
    <property type="entry name" value="Thioredoxin"/>
    <property type="match status" value="1"/>
</dbReference>
<evidence type="ECO:0000313" key="16">
    <source>
        <dbReference type="EMBL" id="RHC17075.1"/>
    </source>
</evidence>
<dbReference type="Proteomes" id="UP000283586">
    <property type="component" value="Unassembled WGS sequence"/>
</dbReference>
<evidence type="ECO:0000313" key="12">
    <source>
        <dbReference type="EMBL" id="CUN07553.1"/>
    </source>
</evidence>
<evidence type="ECO:0000313" key="20">
    <source>
        <dbReference type="Proteomes" id="UP000283513"/>
    </source>
</evidence>
<evidence type="ECO:0000313" key="13">
    <source>
        <dbReference type="EMBL" id="MTR83943.1"/>
    </source>
</evidence>
<evidence type="ECO:0000256" key="1">
    <source>
        <dbReference type="ARBA" id="ARBA00008987"/>
    </source>
</evidence>
<evidence type="ECO:0000313" key="17">
    <source>
        <dbReference type="EMBL" id="RHG29573.1"/>
    </source>
</evidence>
<reference evidence="13 24" key="3">
    <citation type="journal article" date="2019" name="Nat. Med.">
        <title>A library of human gut bacterial isolates paired with longitudinal multiomics data enables mechanistic microbiome research.</title>
        <authorList>
            <person name="Poyet M."/>
            <person name="Groussin M."/>
            <person name="Gibbons S.M."/>
            <person name="Avila-Pacheco J."/>
            <person name="Jiang X."/>
            <person name="Kearney S.M."/>
            <person name="Perrotta A.R."/>
            <person name="Berdy B."/>
            <person name="Zhao S."/>
            <person name="Lieberman T.D."/>
            <person name="Swanson P.K."/>
            <person name="Smith M."/>
            <person name="Roesemann S."/>
            <person name="Alexander J.E."/>
            <person name="Rich S.A."/>
            <person name="Livny J."/>
            <person name="Vlamakis H."/>
            <person name="Clish C."/>
            <person name="Bullock K."/>
            <person name="Deik A."/>
            <person name="Scott J."/>
            <person name="Pierce K.A."/>
            <person name="Xavier R.J."/>
            <person name="Alm E.J."/>
        </authorList>
    </citation>
    <scope>NUCLEOTIDE SEQUENCE [LARGE SCALE GENOMIC DNA]</scope>
    <source>
        <strain evidence="13 24">BIOML-A1</strain>
    </source>
</reference>
<dbReference type="Proteomes" id="UP000479531">
    <property type="component" value="Unassembled WGS sequence"/>
</dbReference>
<dbReference type="PROSITE" id="PS51352">
    <property type="entry name" value="THIOREDOXIN_2"/>
    <property type="match status" value="1"/>
</dbReference>
<evidence type="ECO:0000313" key="25">
    <source>
        <dbReference type="Proteomes" id="UP000479531"/>
    </source>
</evidence>